<dbReference type="EMBL" id="KY404428">
    <property type="protein sequence ID" value="ARB50679.1"/>
    <property type="molecule type" value="Genomic_DNA"/>
</dbReference>
<evidence type="ECO:0000256" key="1">
    <source>
        <dbReference type="SAM" id="MobiDB-lite"/>
    </source>
</evidence>
<dbReference type="VEuPathDB" id="TriTrypDB:Tb427_000522500"/>
<feature type="chain" id="PRO_5012843947" evidence="2">
    <location>
        <begin position="21"/>
        <end position="456"/>
    </location>
</feature>
<feature type="signal peptide" evidence="2">
    <location>
        <begin position="1"/>
        <end position="20"/>
    </location>
</feature>
<evidence type="ECO:0000256" key="2">
    <source>
        <dbReference type="SAM" id="SignalP"/>
    </source>
</evidence>
<dbReference type="AlphaFoldDB" id="A0A1V0FY24"/>
<accession>A0A1V0FY24</accession>
<reference evidence="3" key="1">
    <citation type="submission" date="2016-12" db="EMBL/GenBank/DDBJ databases">
        <title>Extending the VSGnome of Trypanosoma brucei strain TREU927.</title>
        <authorList>
            <person name="Cross G.A."/>
        </authorList>
    </citation>
    <scope>NUCLEOTIDE SEQUENCE</scope>
    <source>
        <strain evidence="3">Tb927.99.584</strain>
    </source>
</reference>
<keyword evidence="2" id="KW-0732">Signal</keyword>
<feature type="region of interest" description="Disordered" evidence="1">
    <location>
        <begin position="422"/>
        <end position="456"/>
    </location>
</feature>
<sequence length="456" mass="48281">MDRTLILIALVVALPATSGAQGVNSRETKANAAATEACTMDGYYEAIEKELTSWLEEAVSASQEIEAQQQLLRLASAKAVGTPKAIGYEVLTELAAERSKQASTAATKAAEPLARALTAIASRRAATAVVLKLTVPQNTVQYTHTANGRGGTVLAQSRSDTAKCDVTPEPPATLKSSCSAEKANFVAAQKILTALKTLKAIKVVSSTQLKLPKTTTTIEGVGELSHSTSWNTGTGNKHCNEKAAQAPDAATKAVALTPITYSTSAITVTTINIEQTANADEDKDIQPANDDERSSIISDKSLAQAIRSAQKAYTEPQKPLNNEPLVDLAQTAAARAVYDFLTKGTTKRPTEQADAKKVAQLIFGKDTGDVGTEFLKPLESDSNSIPTSDKPITGPTTKIAAEHYNEAMAYYYALNLKKTTTASKSGTVKKGDGKTESEEKTKNKKDGVKSRGLHSH</sequence>
<protein>
    <submittedName>
        <fullName evidence="3">Variant surface glycoprotein</fullName>
    </submittedName>
</protein>
<dbReference type="VEuPathDB" id="TriTrypDB:Tb1125.Tb11.v5.0913"/>
<evidence type="ECO:0000313" key="3">
    <source>
        <dbReference type="EMBL" id="ARB50679.1"/>
    </source>
</evidence>
<organism evidence="3">
    <name type="scientific">Trypanosoma brucei</name>
    <dbReference type="NCBI Taxonomy" id="5691"/>
    <lineage>
        <taxon>Eukaryota</taxon>
        <taxon>Discoba</taxon>
        <taxon>Euglenozoa</taxon>
        <taxon>Kinetoplastea</taxon>
        <taxon>Metakinetoplastina</taxon>
        <taxon>Trypanosomatida</taxon>
        <taxon>Trypanosomatidae</taxon>
        <taxon>Trypanosoma</taxon>
    </lineage>
</organism>
<dbReference type="VEuPathDB" id="TriTrypDB:Tb11.v5.0913"/>
<feature type="compositionally biased region" description="Basic and acidic residues" evidence="1">
    <location>
        <begin position="429"/>
        <end position="449"/>
    </location>
</feature>
<proteinExistence type="predicted"/>
<name>A0A1V0FY24_9TRYP</name>